<dbReference type="Gene3D" id="1.10.10.200">
    <property type="match status" value="1"/>
</dbReference>
<accession>A0A0D2N5Q4</accession>
<name>A0A0D2N5Q4_9CHLO</name>
<dbReference type="EMBL" id="KK100246">
    <property type="protein sequence ID" value="KIZ07597.1"/>
    <property type="molecule type" value="Genomic_DNA"/>
</dbReference>
<feature type="domain" description="TACO1/YebC-like N-terminal" evidence="1">
    <location>
        <begin position="56"/>
        <end position="107"/>
    </location>
</feature>
<dbReference type="PANTHER" id="PTHR12532">
    <property type="entry name" value="TRANSLATIONAL ACTIVATOR OF CYTOCHROME C OXIDASE 1"/>
    <property type="match status" value="1"/>
</dbReference>
<dbReference type="KEGG" id="mng:MNEG_0344"/>
<dbReference type="InterPro" id="IPR049083">
    <property type="entry name" value="TACO1_YebC_N"/>
</dbReference>
<evidence type="ECO:0000313" key="3">
    <source>
        <dbReference type="Proteomes" id="UP000054498"/>
    </source>
</evidence>
<dbReference type="InterPro" id="IPR029072">
    <property type="entry name" value="YebC-like"/>
</dbReference>
<dbReference type="Proteomes" id="UP000054498">
    <property type="component" value="Unassembled WGS sequence"/>
</dbReference>
<dbReference type="STRING" id="145388.A0A0D2N5Q4"/>
<dbReference type="Pfam" id="PF20772">
    <property type="entry name" value="TACO1_YebC_N"/>
    <property type="match status" value="1"/>
</dbReference>
<dbReference type="GeneID" id="25726462"/>
<dbReference type="GO" id="GO:0009507">
    <property type="term" value="C:chloroplast"/>
    <property type="evidence" value="ECO:0007669"/>
    <property type="project" value="TreeGrafter"/>
</dbReference>
<proteinExistence type="predicted"/>
<dbReference type="PANTHER" id="PTHR12532:SF0">
    <property type="entry name" value="TRANSLATIONAL ACTIVATOR OF CYTOCHROME C OXIDASE 1"/>
    <property type="match status" value="1"/>
</dbReference>
<dbReference type="InterPro" id="IPR017856">
    <property type="entry name" value="Integrase-like_N"/>
</dbReference>
<sequence length="116" mass="12319">MIPMLRTATQSVVNGAASRLGSSVCSGFIARVPMVCAPMAPSRPYRYTPPVQMGRRSAKIALRKGKADAKKAKVYGKIGKKIIQIVKAGGADPATNSKLSDLLKQARVRVSQQAHG</sequence>
<protein>
    <recommendedName>
        <fullName evidence="1">TACO1/YebC-like N-terminal domain-containing protein</fullName>
    </recommendedName>
</protein>
<dbReference type="InterPro" id="IPR002876">
    <property type="entry name" value="Transcrip_reg_TACO1-like"/>
</dbReference>
<evidence type="ECO:0000259" key="1">
    <source>
        <dbReference type="Pfam" id="PF20772"/>
    </source>
</evidence>
<dbReference type="OrthoDB" id="2017544at2759"/>
<dbReference type="SUPFAM" id="SSF75625">
    <property type="entry name" value="YebC-like"/>
    <property type="match status" value="1"/>
</dbReference>
<organism evidence="2 3">
    <name type="scientific">Monoraphidium neglectum</name>
    <dbReference type="NCBI Taxonomy" id="145388"/>
    <lineage>
        <taxon>Eukaryota</taxon>
        <taxon>Viridiplantae</taxon>
        <taxon>Chlorophyta</taxon>
        <taxon>core chlorophytes</taxon>
        <taxon>Chlorophyceae</taxon>
        <taxon>CS clade</taxon>
        <taxon>Sphaeropleales</taxon>
        <taxon>Selenastraceae</taxon>
        <taxon>Monoraphidium</taxon>
    </lineage>
</organism>
<keyword evidence="3" id="KW-1185">Reference proteome</keyword>
<gene>
    <name evidence="2" type="ORF">MNEG_0344</name>
</gene>
<evidence type="ECO:0000313" key="2">
    <source>
        <dbReference type="EMBL" id="KIZ07597.1"/>
    </source>
</evidence>
<dbReference type="RefSeq" id="XP_013906616.1">
    <property type="nucleotide sequence ID" value="XM_014051162.1"/>
</dbReference>
<dbReference type="AlphaFoldDB" id="A0A0D2N5Q4"/>
<reference evidence="2 3" key="1">
    <citation type="journal article" date="2013" name="BMC Genomics">
        <title>Reconstruction of the lipid metabolism for the microalga Monoraphidium neglectum from its genome sequence reveals characteristics suitable for biofuel production.</title>
        <authorList>
            <person name="Bogen C."/>
            <person name="Al-Dilaimi A."/>
            <person name="Albersmeier A."/>
            <person name="Wichmann J."/>
            <person name="Grundmann M."/>
            <person name="Rupp O."/>
            <person name="Lauersen K.J."/>
            <person name="Blifernez-Klassen O."/>
            <person name="Kalinowski J."/>
            <person name="Goesmann A."/>
            <person name="Mussgnug J.H."/>
            <person name="Kruse O."/>
        </authorList>
    </citation>
    <scope>NUCLEOTIDE SEQUENCE [LARGE SCALE GENOMIC DNA]</scope>
    <source>
        <strain evidence="2 3">SAG 48.87</strain>
    </source>
</reference>